<dbReference type="AlphaFoldDB" id="A0A939NN18"/>
<evidence type="ECO:0000313" key="1">
    <source>
        <dbReference type="EMBL" id="MBO2029337.1"/>
    </source>
</evidence>
<organism evidence="1 2">
    <name type="scientific">Klebsiella pneumoniae</name>
    <dbReference type="NCBI Taxonomy" id="573"/>
    <lineage>
        <taxon>Bacteria</taxon>
        <taxon>Pseudomonadati</taxon>
        <taxon>Pseudomonadota</taxon>
        <taxon>Gammaproteobacteria</taxon>
        <taxon>Enterobacterales</taxon>
        <taxon>Enterobacteriaceae</taxon>
        <taxon>Klebsiella/Raoultella group</taxon>
        <taxon>Klebsiella</taxon>
        <taxon>Klebsiella pneumoniae complex</taxon>
    </lineage>
</organism>
<gene>
    <name evidence="1" type="ORF">J4734_14820</name>
</gene>
<reference evidence="1" key="1">
    <citation type="submission" date="2021-03" db="EMBL/GenBank/DDBJ databases">
        <title>Molecular epidemiology and mechanisms of colistin and carbapenem resistance in Enterobacteriaceae from clinical isolates, the environment and porcine samples in Pretoria, South Africa.</title>
        <authorList>
            <person name="Bogoshi D."/>
            <person name="Mbelle N.M."/>
            <person name="Naidoo V."/>
            <person name="Osei Sekyere J."/>
        </authorList>
    </citation>
    <scope>NUCLEOTIDE SEQUENCE</scope>
    <source>
        <strain evidence="1">C034</strain>
    </source>
</reference>
<dbReference type="Proteomes" id="UP000664620">
    <property type="component" value="Unassembled WGS sequence"/>
</dbReference>
<protein>
    <submittedName>
        <fullName evidence="1">Uncharacterized protein</fullName>
    </submittedName>
</protein>
<dbReference type="EMBL" id="JAGETO010000051">
    <property type="protein sequence ID" value="MBO2029337.1"/>
    <property type="molecule type" value="Genomic_DNA"/>
</dbReference>
<sequence length="51" mass="5640">MKSMKSLLRKRKIAVMNSFPGRLAARQRSVALCAADVLPVDNTIHFAKIGK</sequence>
<evidence type="ECO:0000313" key="2">
    <source>
        <dbReference type="Proteomes" id="UP000664620"/>
    </source>
</evidence>
<comment type="caution">
    <text evidence="1">The sequence shown here is derived from an EMBL/GenBank/DDBJ whole genome shotgun (WGS) entry which is preliminary data.</text>
</comment>
<proteinExistence type="predicted"/>
<accession>A0A939NN18</accession>
<name>A0A939NN18_KLEPN</name>